<evidence type="ECO:0000256" key="1">
    <source>
        <dbReference type="SAM" id="MobiDB-lite"/>
    </source>
</evidence>
<feature type="signal peptide" evidence="2">
    <location>
        <begin position="1"/>
        <end position="20"/>
    </location>
</feature>
<feature type="region of interest" description="Disordered" evidence="1">
    <location>
        <begin position="158"/>
        <end position="179"/>
    </location>
</feature>
<protein>
    <recommendedName>
        <fullName evidence="5">Type 1 periplasmic binding fold superfamily protein</fullName>
    </recommendedName>
</protein>
<dbReference type="Proteomes" id="UP000829925">
    <property type="component" value="Chromosome"/>
</dbReference>
<name>A0A8T9SXN1_9BACT</name>
<accession>A0A8T9SXN1</accession>
<dbReference type="AlphaFoldDB" id="A0A8T9SXN1"/>
<keyword evidence="2" id="KW-0732">Signal</keyword>
<evidence type="ECO:0008006" key="5">
    <source>
        <dbReference type="Google" id="ProtNLM"/>
    </source>
</evidence>
<dbReference type="KEGG" id="haei:MUN82_18625"/>
<feature type="chain" id="PRO_5035940134" description="Type 1 periplasmic binding fold superfamily protein" evidence="2">
    <location>
        <begin position="21"/>
        <end position="184"/>
    </location>
</feature>
<organism evidence="3 4">
    <name type="scientific">Hymenobacter aerilatus</name>
    <dbReference type="NCBI Taxonomy" id="2932251"/>
    <lineage>
        <taxon>Bacteria</taxon>
        <taxon>Pseudomonadati</taxon>
        <taxon>Bacteroidota</taxon>
        <taxon>Cytophagia</taxon>
        <taxon>Cytophagales</taxon>
        <taxon>Hymenobacteraceae</taxon>
        <taxon>Hymenobacter</taxon>
    </lineage>
</organism>
<dbReference type="PROSITE" id="PS51257">
    <property type="entry name" value="PROKAR_LIPOPROTEIN"/>
    <property type="match status" value="1"/>
</dbReference>
<evidence type="ECO:0000256" key="2">
    <source>
        <dbReference type="SAM" id="SignalP"/>
    </source>
</evidence>
<dbReference type="RefSeq" id="WP_245092836.1">
    <property type="nucleotide sequence ID" value="NZ_CP095053.1"/>
</dbReference>
<proteinExistence type="predicted"/>
<evidence type="ECO:0000313" key="3">
    <source>
        <dbReference type="EMBL" id="UOR04940.1"/>
    </source>
</evidence>
<dbReference type="EMBL" id="CP095053">
    <property type="protein sequence ID" value="UOR04940.1"/>
    <property type="molecule type" value="Genomic_DNA"/>
</dbReference>
<sequence length="184" mass="19741">MKTSLFRPFAALLLATPLFFASCNDDKDPEPEADNEFITTVRYTLRPTSGTGQAVTAEWKDVDGAGGNAPTISTITLAPNTTYTGTIEFLDETKTPADNITEEIREENDEHLVVYTLNPTSLMTITRTDKDGKGFDVGLTTTVQTNAAASGNLTIQLRHQPGTKDGTAGPGSDDANVTFPVVLR</sequence>
<reference evidence="3 4" key="1">
    <citation type="submission" date="2022-04" db="EMBL/GenBank/DDBJ databases">
        <title>Hymenobacter sp. isolated from the air.</title>
        <authorList>
            <person name="Won M."/>
            <person name="Lee C.-M."/>
            <person name="Woen H.-Y."/>
            <person name="Kwon S.-W."/>
        </authorList>
    </citation>
    <scope>NUCLEOTIDE SEQUENCE [LARGE SCALE GENOMIC DNA]</scope>
    <source>
        <strain evidence="4">5413 J-13</strain>
    </source>
</reference>
<evidence type="ECO:0000313" key="4">
    <source>
        <dbReference type="Proteomes" id="UP000829925"/>
    </source>
</evidence>
<keyword evidence="4" id="KW-1185">Reference proteome</keyword>
<gene>
    <name evidence="3" type="ORF">MUN82_18625</name>
</gene>